<dbReference type="Proteomes" id="UP000583387">
    <property type="component" value="Unassembled WGS sequence"/>
</dbReference>
<proteinExistence type="predicted"/>
<dbReference type="InterPro" id="IPR007345">
    <property type="entry name" value="Polysacch_pyruvyl_Trfase"/>
</dbReference>
<reference evidence="2 3" key="1">
    <citation type="submission" date="2020-08" db="EMBL/GenBank/DDBJ databases">
        <authorList>
            <person name="Criscuolo A."/>
        </authorList>
    </citation>
    <scope>NUCLEOTIDE SEQUENCE [LARGE SCALE GENOMIC DNA]</scope>
    <source>
        <strain evidence="2">CIP111764</strain>
    </source>
</reference>
<dbReference type="EMBL" id="CAJFCI010000077">
    <property type="protein sequence ID" value="CAD5109710.1"/>
    <property type="molecule type" value="Genomic_DNA"/>
</dbReference>
<dbReference type="AlphaFoldDB" id="A0A7U7ERF3"/>
<evidence type="ECO:0000313" key="3">
    <source>
        <dbReference type="Proteomes" id="UP000583387"/>
    </source>
</evidence>
<name>A0A7U7ERF3_9GAMM</name>
<dbReference type="Pfam" id="PF04230">
    <property type="entry name" value="PS_pyruv_trans"/>
    <property type="match status" value="1"/>
</dbReference>
<evidence type="ECO:0000259" key="1">
    <source>
        <dbReference type="Pfam" id="PF04230"/>
    </source>
</evidence>
<organism evidence="2 3">
    <name type="scientific">Zestomonas carbonaria</name>
    <dbReference type="NCBI Taxonomy" id="2762745"/>
    <lineage>
        <taxon>Bacteria</taxon>
        <taxon>Pseudomonadati</taxon>
        <taxon>Pseudomonadota</taxon>
        <taxon>Gammaproteobacteria</taxon>
        <taxon>Pseudomonadales</taxon>
        <taxon>Pseudomonadaceae</taxon>
        <taxon>Zestomonas</taxon>
    </lineage>
</organism>
<sequence>MGRVNDFMSGTKVYNIVGAFDRHNYGDILFPLIHAQFIQRKVDKADIRFFSITASDMSVCGGVRSEPIKKLIAHDGYLDSTTIMSGGDLLGADWVTMKGHVSSEAFFILLKATKKILGFTLANRLVARVFGELNEFPYVLSGKSLSGKVFYVCVGGSGFRSKDDKYHLSRVADELKTVARVSVRDQNTYELLRDKGVDCELIPDSALVMSDYYPLNVLNSRNWRDSLLQDNGFDIGNFFVFQSGEYFISKCMDEVKRELDTVSKKTGMSILFLPIGRATGHDDHKVLYPLYMELKKSGLPVAFQNSPHVLDIMAGLANGKFYVGTSLHGAISAYSFGNKVCGFSLNNVPKLKSFVLSWMESGDYCLVDNNYFSPQVLGMIKDGAGVLGVDGLQRQKAMVYSELQRYL</sequence>
<evidence type="ECO:0000313" key="2">
    <source>
        <dbReference type="EMBL" id="CAD5109710.1"/>
    </source>
</evidence>
<comment type="caution">
    <text evidence="2">The sequence shown here is derived from an EMBL/GenBank/DDBJ whole genome shotgun (WGS) entry which is preliminary data.</text>
</comment>
<gene>
    <name evidence="2" type="ORF">PSEWESI4_04016</name>
</gene>
<accession>A0A7U7ERF3</accession>
<keyword evidence="3" id="KW-1185">Reference proteome</keyword>
<protein>
    <recommendedName>
        <fullName evidence="1">Polysaccharide pyruvyl transferase domain-containing protein</fullName>
    </recommendedName>
</protein>
<feature type="domain" description="Polysaccharide pyruvyl transferase" evidence="1">
    <location>
        <begin position="24"/>
        <end position="344"/>
    </location>
</feature>